<dbReference type="PANTHER" id="PTHR30126">
    <property type="entry name" value="HTH-TYPE TRANSCRIPTIONAL REGULATOR"/>
    <property type="match status" value="1"/>
</dbReference>
<keyword evidence="4" id="KW-0804">Transcription</keyword>
<dbReference type="EMBL" id="JYLK01000011">
    <property type="protein sequence ID" value="KRP59159.1"/>
    <property type="molecule type" value="Genomic_DNA"/>
</dbReference>
<dbReference type="Pfam" id="PF03466">
    <property type="entry name" value="LysR_substrate"/>
    <property type="match status" value="1"/>
</dbReference>
<accession>A0A0R2ZED7</accession>
<proteinExistence type="inferred from homology"/>
<keyword evidence="2" id="KW-0805">Transcription regulation</keyword>
<reference evidence="6 8" key="1">
    <citation type="submission" date="2015-02" db="EMBL/GenBank/DDBJ databases">
        <title>Two Pseudomonas sp. nov. isolated from raw milk.</title>
        <authorList>
            <person name="Wenning M."/>
            <person name="von Neubeck M."/>
            <person name="Huptas C."/>
            <person name="Scherer S."/>
        </authorList>
    </citation>
    <scope>NUCLEOTIDE SEQUENCE [LARGE SCALE GENOMIC DNA]</scope>
    <source>
        <strain evidence="6 8">DSM 14937</strain>
    </source>
</reference>
<dbReference type="CDD" id="cd05466">
    <property type="entry name" value="PBP2_LTTR_substrate"/>
    <property type="match status" value="1"/>
</dbReference>
<gene>
    <name evidence="7" type="ORF">SAMN04490205_3445</name>
    <name evidence="6" type="ORF">TU79_17225</name>
</gene>
<comment type="similarity">
    <text evidence="1">Belongs to the LysR transcriptional regulatory family.</text>
</comment>
<dbReference type="Gene3D" id="1.10.10.10">
    <property type="entry name" value="Winged helix-like DNA-binding domain superfamily/Winged helix DNA-binding domain"/>
    <property type="match status" value="1"/>
</dbReference>
<dbReference type="InterPro" id="IPR036390">
    <property type="entry name" value="WH_DNA-bd_sf"/>
</dbReference>
<dbReference type="Proteomes" id="UP000183126">
    <property type="component" value="Chromosome I"/>
</dbReference>
<evidence type="ECO:0000313" key="7">
    <source>
        <dbReference type="EMBL" id="SDS73082.1"/>
    </source>
</evidence>
<dbReference type="PRINTS" id="PR00039">
    <property type="entry name" value="HTHLYSR"/>
</dbReference>
<dbReference type="RefSeq" id="WP_057009088.1">
    <property type="nucleotide sequence ID" value="NZ_JYLK01000011.1"/>
</dbReference>
<dbReference type="InterPro" id="IPR000847">
    <property type="entry name" value="LysR_HTH_N"/>
</dbReference>
<dbReference type="Pfam" id="PF00126">
    <property type="entry name" value="HTH_1"/>
    <property type="match status" value="1"/>
</dbReference>
<protein>
    <submittedName>
        <fullName evidence="7">DNA-binding transcriptional regulator, LysR family</fullName>
    </submittedName>
    <submittedName>
        <fullName evidence="6">LysR family transcriptional regulator</fullName>
    </submittedName>
</protein>
<dbReference type="SUPFAM" id="SSF53850">
    <property type="entry name" value="Periplasmic binding protein-like II"/>
    <property type="match status" value="1"/>
</dbReference>
<dbReference type="SUPFAM" id="SSF46785">
    <property type="entry name" value="Winged helix' DNA-binding domain"/>
    <property type="match status" value="1"/>
</dbReference>
<evidence type="ECO:0000256" key="2">
    <source>
        <dbReference type="ARBA" id="ARBA00023015"/>
    </source>
</evidence>
<evidence type="ECO:0000256" key="1">
    <source>
        <dbReference type="ARBA" id="ARBA00009437"/>
    </source>
</evidence>
<keyword evidence="3 7" id="KW-0238">DNA-binding</keyword>
<dbReference type="AlphaFoldDB" id="A0A0R2ZED7"/>
<reference evidence="7 9" key="2">
    <citation type="submission" date="2016-10" db="EMBL/GenBank/DDBJ databases">
        <authorList>
            <person name="Varghese N."/>
            <person name="Submissions S."/>
        </authorList>
    </citation>
    <scope>NUCLEOTIDE SEQUENCE [LARGE SCALE GENOMIC DNA]</scope>
    <source>
        <strain evidence="7 9">BS3111</strain>
    </source>
</reference>
<dbReference type="Proteomes" id="UP000052019">
    <property type="component" value="Unassembled WGS sequence"/>
</dbReference>
<sequence length="292" mass="33086">MDIEWYEDFLALADTGKFTAAASMRGSSQSALSRRIQLLETRLGAVLIDRRKNPIRLTVAGQALLPNALELVRLARDCEQSVKILDCPLSFASLHTLACNFFPDWISHAMPPGERVFTRIDTSYRSTDDYYMALLSGRCDFILFYREAESQAYAQREEFETLSLGHDELYWVATPQLAEHCTQSEGPIPWLTYSRSAQLHELSRTQVSRHPQPERLQRVFEATVSEALKSMVANGHGVACMPHTMVAGMIEQGELVRLYPQMEPDHLEVILVRWLGNRNTQAQALWARLAGT</sequence>
<evidence type="ECO:0000256" key="4">
    <source>
        <dbReference type="ARBA" id="ARBA00023163"/>
    </source>
</evidence>
<keyword evidence="9" id="KW-1185">Reference proteome</keyword>
<dbReference type="OrthoDB" id="6971749at2"/>
<organism evidence="6 8">
    <name type="scientific">Pseudomonas trivialis</name>
    <dbReference type="NCBI Taxonomy" id="200450"/>
    <lineage>
        <taxon>Bacteria</taxon>
        <taxon>Pseudomonadati</taxon>
        <taxon>Pseudomonadota</taxon>
        <taxon>Gammaproteobacteria</taxon>
        <taxon>Pseudomonadales</taxon>
        <taxon>Pseudomonadaceae</taxon>
        <taxon>Pseudomonas</taxon>
    </lineage>
</organism>
<evidence type="ECO:0000313" key="8">
    <source>
        <dbReference type="Proteomes" id="UP000052019"/>
    </source>
</evidence>
<dbReference type="InterPro" id="IPR005119">
    <property type="entry name" value="LysR_subst-bd"/>
</dbReference>
<evidence type="ECO:0000313" key="6">
    <source>
        <dbReference type="EMBL" id="KRP59159.1"/>
    </source>
</evidence>
<evidence type="ECO:0000259" key="5">
    <source>
        <dbReference type="PROSITE" id="PS50931"/>
    </source>
</evidence>
<dbReference type="PATRIC" id="fig|200450.4.peg.361"/>
<feature type="domain" description="HTH lysR-type" evidence="5">
    <location>
        <begin position="1"/>
        <end position="58"/>
    </location>
</feature>
<dbReference type="PROSITE" id="PS50931">
    <property type="entry name" value="HTH_LYSR"/>
    <property type="match status" value="1"/>
</dbReference>
<evidence type="ECO:0000256" key="3">
    <source>
        <dbReference type="ARBA" id="ARBA00023125"/>
    </source>
</evidence>
<dbReference type="Gene3D" id="3.40.190.10">
    <property type="entry name" value="Periplasmic binding protein-like II"/>
    <property type="match status" value="2"/>
</dbReference>
<dbReference type="InterPro" id="IPR036388">
    <property type="entry name" value="WH-like_DNA-bd_sf"/>
</dbReference>
<dbReference type="GO" id="GO:0003700">
    <property type="term" value="F:DNA-binding transcription factor activity"/>
    <property type="evidence" value="ECO:0007669"/>
    <property type="project" value="InterPro"/>
</dbReference>
<dbReference type="PANTHER" id="PTHR30126:SF2">
    <property type="entry name" value="HTH-TYPE TRANSCRIPTIONAL REGULATOR YJIE"/>
    <property type="match status" value="1"/>
</dbReference>
<dbReference type="EMBL" id="LT629760">
    <property type="protein sequence ID" value="SDS73082.1"/>
    <property type="molecule type" value="Genomic_DNA"/>
</dbReference>
<evidence type="ECO:0000313" key="9">
    <source>
        <dbReference type="Proteomes" id="UP000183126"/>
    </source>
</evidence>
<dbReference type="GO" id="GO:0000976">
    <property type="term" value="F:transcription cis-regulatory region binding"/>
    <property type="evidence" value="ECO:0007669"/>
    <property type="project" value="TreeGrafter"/>
</dbReference>
<name>A0A0R2ZED7_9PSED</name>